<dbReference type="GO" id="GO:0006072">
    <property type="term" value="P:glycerol-3-phosphate metabolic process"/>
    <property type="evidence" value="ECO:0007669"/>
    <property type="project" value="TreeGrafter"/>
</dbReference>
<organism evidence="7 8">
    <name type="scientific">Penicillium capsulatum</name>
    <dbReference type="NCBI Taxonomy" id="69766"/>
    <lineage>
        <taxon>Eukaryota</taxon>
        <taxon>Fungi</taxon>
        <taxon>Dikarya</taxon>
        <taxon>Ascomycota</taxon>
        <taxon>Pezizomycotina</taxon>
        <taxon>Eurotiomycetes</taxon>
        <taxon>Eurotiomycetidae</taxon>
        <taxon>Eurotiales</taxon>
        <taxon>Aspergillaceae</taxon>
        <taxon>Penicillium</taxon>
    </lineage>
</organism>
<dbReference type="InterPro" id="IPR045520">
    <property type="entry name" value="GPAT/DHAPAT_C"/>
</dbReference>
<evidence type="ECO:0000256" key="2">
    <source>
        <dbReference type="ARBA" id="ARBA00007937"/>
    </source>
</evidence>
<keyword evidence="4" id="KW-0472">Membrane</keyword>
<dbReference type="GO" id="GO:0012505">
    <property type="term" value="C:endomembrane system"/>
    <property type="evidence" value="ECO:0007669"/>
    <property type="project" value="UniProtKB-SubCell"/>
</dbReference>
<evidence type="ECO:0000256" key="5">
    <source>
        <dbReference type="ARBA" id="ARBA00023315"/>
    </source>
</evidence>
<dbReference type="GO" id="GO:0019432">
    <property type="term" value="P:triglyceride biosynthetic process"/>
    <property type="evidence" value="ECO:0007669"/>
    <property type="project" value="TreeGrafter"/>
</dbReference>
<name>A0A9W9I6C3_9EURO</name>
<dbReference type="EMBL" id="JAPQKO010000004">
    <property type="protein sequence ID" value="KAJ5165842.1"/>
    <property type="molecule type" value="Genomic_DNA"/>
</dbReference>
<dbReference type="InterPro" id="IPR002123">
    <property type="entry name" value="Plipid/glycerol_acylTrfase"/>
</dbReference>
<dbReference type="SMART" id="SM00563">
    <property type="entry name" value="PlsC"/>
    <property type="match status" value="1"/>
</dbReference>
<evidence type="ECO:0000313" key="7">
    <source>
        <dbReference type="EMBL" id="KAJ5165842.1"/>
    </source>
</evidence>
<proteinExistence type="inferred from homology"/>
<evidence type="ECO:0000256" key="1">
    <source>
        <dbReference type="ARBA" id="ARBA00004184"/>
    </source>
</evidence>
<comment type="subcellular location">
    <subcellularLocation>
        <location evidence="1">Endomembrane system</location>
        <topology evidence="1">Peripheral membrane protein</topology>
    </subcellularLocation>
</comment>
<dbReference type="Proteomes" id="UP001146351">
    <property type="component" value="Unassembled WGS sequence"/>
</dbReference>
<keyword evidence="5" id="KW-0012">Acyltransferase</keyword>
<dbReference type="GO" id="GO:0008654">
    <property type="term" value="P:phospholipid biosynthetic process"/>
    <property type="evidence" value="ECO:0007669"/>
    <property type="project" value="TreeGrafter"/>
</dbReference>
<dbReference type="CDD" id="cd07993">
    <property type="entry name" value="LPLAT_DHAPAT-like"/>
    <property type="match status" value="1"/>
</dbReference>
<feature type="domain" description="Phospholipid/glycerol acyltransferase" evidence="6">
    <location>
        <begin position="212"/>
        <end position="339"/>
    </location>
</feature>
<evidence type="ECO:0000259" key="6">
    <source>
        <dbReference type="SMART" id="SM00563"/>
    </source>
</evidence>
<comment type="similarity">
    <text evidence="2">Belongs to the GPAT/DAPAT family.</text>
</comment>
<evidence type="ECO:0000313" key="8">
    <source>
        <dbReference type="Proteomes" id="UP001146351"/>
    </source>
</evidence>
<evidence type="ECO:0000256" key="3">
    <source>
        <dbReference type="ARBA" id="ARBA00022679"/>
    </source>
</evidence>
<dbReference type="PANTHER" id="PTHR12563:SF17">
    <property type="entry name" value="DIHYDROXYACETONE PHOSPHATE ACYLTRANSFERASE"/>
    <property type="match status" value="1"/>
</dbReference>
<dbReference type="PANTHER" id="PTHR12563">
    <property type="entry name" value="GLYCEROL-3-PHOSPHATE ACYLTRANSFERASE"/>
    <property type="match status" value="1"/>
</dbReference>
<dbReference type="Pfam" id="PF19277">
    <property type="entry name" value="GPAT_C"/>
    <property type="match status" value="1"/>
</dbReference>
<reference evidence="7" key="1">
    <citation type="submission" date="2022-11" db="EMBL/GenBank/DDBJ databases">
        <authorList>
            <person name="Petersen C."/>
        </authorList>
    </citation>
    <scope>NUCLEOTIDE SEQUENCE</scope>
    <source>
        <strain evidence="7">IBT 21917</strain>
    </source>
</reference>
<dbReference type="Pfam" id="PF01553">
    <property type="entry name" value="Acyltransferase"/>
    <property type="match status" value="1"/>
</dbReference>
<sequence>MPPPKPAVSDEHSAPDLEIVGDQVTIRPSGFTGGPETQDDPITERNLVRHMVRFRESPLDFLREVSLYMSGTGWRAYDDVIGQPVFYPGFSENIKSCILESPLLKDKVRELASTRLGVEEKEGLLATKEGGTLDEKRARRRHEIETSLKEVVENMMDNMICKMESKSFIRGAYYMCTQLLTRAYHQGVHVSSEEVLRLRSVAEEAAKRKQSIVFLPCHKSHVDYVSLQLICYRLGIGLPVVVAGDNLNIPLLGPFLQHAGAMWIRRSFGNDPLYQTVVQSYIDTILQQGFNFECFIEGGRSRTGKLLSPKFGILNFIVESVLSGRVEDTIICPVSTQYDKVIETESYISELLGHPKQKESLADLLSSSSVLSLQLGRVDVRFHEPWSLRGFLTQQLTRLSRSDLGTGQQLAYTERGRILRTLGYRVLSEINDVSVMMPTALVGTVLLTLRGRGVGKGELVRRLNWLCDRVRAKGGRVAHFYRSPTELVVDRALDVLGPKLVGVISGLVEPTYYAVDRFQLSFYRNMLIHLFITEALVSVAMYTKIKQGGGPANQRIAWETLRNQITFLSQLFRGEFIFPPEGLATNLDNTLRGLENDDVIKITRSASGTAEFVELSESERLCGRENYDFYCFLIWPFIEASWLGAVSLLGLTPPRDGPQDVWIDNKKAQDSAQLLGKTLYHQGDLSYFEAVNKETLKNSYQRFEEEGIILVAKDKESRAGPALRLAPEWTPERDPTSGKVLDRGRLWDFTEMIAQSRREGKNRRDGATVSSRVLIMSDLVGSKLFQNAAAPAPADVSSKQMRRKAIGTDSSFSDRCDTWHQTLGFSTGMGSTNWAGSGHPSIIQTRRLFAGH</sequence>
<dbReference type="GO" id="GO:0006631">
    <property type="term" value="P:fatty acid metabolic process"/>
    <property type="evidence" value="ECO:0007669"/>
    <property type="project" value="TreeGrafter"/>
</dbReference>
<dbReference type="InterPro" id="IPR041728">
    <property type="entry name" value="GPAT/DHAPAT_LPLAT"/>
</dbReference>
<dbReference type="SUPFAM" id="SSF69593">
    <property type="entry name" value="Glycerol-3-phosphate (1)-acyltransferase"/>
    <property type="match status" value="1"/>
</dbReference>
<protein>
    <recommendedName>
        <fullName evidence="6">Phospholipid/glycerol acyltransferase domain-containing protein</fullName>
    </recommendedName>
</protein>
<evidence type="ECO:0000256" key="4">
    <source>
        <dbReference type="ARBA" id="ARBA00023136"/>
    </source>
</evidence>
<dbReference type="InterPro" id="IPR022284">
    <property type="entry name" value="GPAT/DHAPAT"/>
</dbReference>
<keyword evidence="8" id="KW-1185">Reference proteome</keyword>
<dbReference type="OrthoDB" id="10255570at2759"/>
<dbReference type="GO" id="GO:0004366">
    <property type="term" value="F:glycerol-3-phosphate O-acyltransferase activity"/>
    <property type="evidence" value="ECO:0007669"/>
    <property type="project" value="TreeGrafter"/>
</dbReference>
<dbReference type="AlphaFoldDB" id="A0A9W9I6C3"/>
<gene>
    <name evidence="7" type="ORF">N7492_006138</name>
</gene>
<reference evidence="7" key="2">
    <citation type="journal article" date="2023" name="IMA Fungus">
        <title>Comparative genomic study of the Penicillium genus elucidates a diverse pangenome and 15 lateral gene transfer events.</title>
        <authorList>
            <person name="Petersen C."/>
            <person name="Sorensen T."/>
            <person name="Nielsen M.R."/>
            <person name="Sondergaard T.E."/>
            <person name="Sorensen J.L."/>
            <person name="Fitzpatrick D.A."/>
            <person name="Frisvad J.C."/>
            <person name="Nielsen K.L."/>
        </authorList>
    </citation>
    <scope>NUCLEOTIDE SEQUENCE</scope>
    <source>
        <strain evidence="7">IBT 21917</strain>
    </source>
</reference>
<comment type="caution">
    <text evidence="7">The sequence shown here is derived from an EMBL/GenBank/DDBJ whole genome shotgun (WGS) entry which is preliminary data.</text>
</comment>
<accession>A0A9W9I6C3</accession>
<dbReference type="GO" id="GO:0031966">
    <property type="term" value="C:mitochondrial membrane"/>
    <property type="evidence" value="ECO:0007669"/>
    <property type="project" value="TreeGrafter"/>
</dbReference>
<keyword evidence="3" id="KW-0808">Transferase</keyword>